<reference evidence="1" key="1">
    <citation type="submission" date="2014-11" db="EMBL/GenBank/DDBJ databases">
        <authorList>
            <person name="Amaro Gonzalez C."/>
        </authorList>
    </citation>
    <scope>NUCLEOTIDE SEQUENCE</scope>
</reference>
<accession>A0A0E9XEK2</accession>
<organism evidence="1">
    <name type="scientific">Anguilla anguilla</name>
    <name type="common">European freshwater eel</name>
    <name type="synonym">Muraena anguilla</name>
    <dbReference type="NCBI Taxonomy" id="7936"/>
    <lineage>
        <taxon>Eukaryota</taxon>
        <taxon>Metazoa</taxon>
        <taxon>Chordata</taxon>
        <taxon>Craniata</taxon>
        <taxon>Vertebrata</taxon>
        <taxon>Euteleostomi</taxon>
        <taxon>Actinopterygii</taxon>
        <taxon>Neopterygii</taxon>
        <taxon>Teleostei</taxon>
        <taxon>Anguilliformes</taxon>
        <taxon>Anguillidae</taxon>
        <taxon>Anguilla</taxon>
    </lineage>
</organism>
<dbReference type="EMBL" id="GBXM01008332">
    <property type="protein sequence ID" value="JAI00246.1"/>
    <property type="molecule type" value="Transcribed_RNA"/>
</dbReference>
<reference evidence="1" key="2">
    <citation type="journal article" date="2015" name="Fish Shellfish Immunol.">
        <title>Early steps in the European eel (Anguilla anguilla)-Vibrio vulnificus interaction in the gills: Role of the RtxA13 toxin.</title>
        <authorList>
            <person name="Callol A."/>
            <person name="Pajuelo D."/>
            <person name="Ebbesson L."/>
            <person name="Teles M."/>
            <person name="MacKenzie S."/>
            <person name="Amaro C."/>
        </authorList>
    </citation>
    <scope>NUCLEOTIDE SEQUENCE</scope>
</reference>
<name>A0A0E9XEK2_ANGAN</name>
<evidence type="ECO:0000313" key="1">
    <source>
        <dbReference type="EMBL" id="JAI00246.1"/>
    </source>
</evidence>
<dbReference type="AlphaFoldDB" id="A0A0E9XEK2"/>
<proteinExistence type="predicted"/>
<protein>
    <submittedName>
        <fullName evidence="1">Uncharacterized protein</fullName>
    </submittedName>
</protein>
<sequence>MDGSHTLVLRTLGFKKRKTLSTTDMQN</sequence>